<dbReference type="PROSITE" id="PS50920">
    <property type="entry name" value="SOLCAR"/>
    <property type="match status" value="2"/>
</dbReference>
<dbReference type="Pfam" id="PF00153">
    <property type="entry name" value="Mito_carr"/>
    <property type="match status" value="2"/>
</dbReference>
<feature type="transmembrane region" description="Helical" evidence="11">
    <location>
        <begin position="6"/>
        <end position="27"/>
    </location>
</feature>
<dbReference type="EMBL" id="BTGB01000009">
    <property type="protein sequence ID" value="GMM47501.1"/>
    <property type="molecule type" value="Genomic_DNA"/>
</dbReference>
<keyword evidence="4 9" id="KW-0812">Transmembrane</keyword>
<dbReference type="PANTHER" id="PTHR45939">
    <property type="entry name" value="PEROXISOMAL MEMBRANE PROTEIN PMP34-RELATED"/>
    <property type="match status" value="1"/>
</dbReference>
<proteinExistence type="inferred from homology"/>
<dbReference type="GO" id="GO:0015230">
    <property type="term" value="F:FAD transmembrane transporter activity"/>
    <property type="evidence" value="ECO:0007669"/>
    <property type="project" value="TreeGrafter"/>
</dbReference>
<organism evidence="12 13">
    <name type="scientific">Pichia kluyveri</name>
    <name type="common">Yeast</name>
    <dbReference type="NCBI Taxonomy" id="36015"/>
    <lineage>
        <taxon>Eukaryota</taxon>
        <taxon>Fungi</taxon>
        <taxon>Dikarya</taxon>
        <taxon>Ascomycota</taxon>
        <taxon>Saccharomycotina</taxon>
        <taxon>Pichiomycetes</taxon>
        <taxon>Pichiales</taxon>
        <taxon>Pichiaceae</taxon>
        <taxon>Pichia</taxon>
    </lineage>
</organism>
<dbReference type="GO" id="GO:0080122">
    <property type="term" value="F:AMP transmembrane transporter activity"/>
    <property type="evidence" value="ECO:0007669"/>
    <property type="project" value="TreeGrafter"/>
</dbReference>
<evidence type="ECO:0000256" key="9">
    <source>
        <dbReference type="PROSITE-ProRule" id="PRU00282"/>
    </source>
</evidence>
<dbReference type="InterPro" id="IPR023395">
    <property type="entry name" value="MCP_dom_sf"/>
</dbReference>
<evidence type="ECO:0000256" key="8">
    <source>
        <dbReference type="ARBA" id="ARBA00023140"/>
    </source>
</evidence>
<dbReference type="GO" id="GO:0005778">
    <property type="term" value="C:peroxisomal membrane"/>
    <property type="evidence" value="ECO:0007669"/>
    <property type="project" value="UniProtKB-SubCell"/>
</dbReference>
<feature type="transmembrane region" description="Helical" evidence="11">
    <location>
        <begin position="242"/>
        <end position="266"/>
    </location>
</feature>
<dbReference type="AlphaFoldDB" id="A0AAV5RA55"/>
<evidence type="ECO:0000313" key="13">
    <source>
        <dbReference type="Proteomes" id="UP001378960"/>
    </source>
</evidence>
<name>A0AAV5RA55_PICKL</name>
<evidence type="ECO:0000256" key="11">
    <source>
        <dbReference type="SAM" id="Phobius"/>
    </source>
</evidence>
<feature type="transmembrane region" description="Helical" evidence="11">
    <location>
        <begin position="151"/>
        <end position="172"/>
    </location>
</feature>
<evidence type="ECO:0000256" key="1">
    <source>
        <dbReference type="ARBA" id="ARBA00004585"/>
    </source>
</evidence>
<dbReference type="InterPro" id="IPR018108">
    <property type="entry name" value="MCP_transmembrane"/>
</dbReference>
<evidence type="ECO:0000313" key="12">
    <source>
        <dbReference type="EMBL" id="GMM47501.1"/>
    </source>
</evidence>
<evidence type="ECO:0000256" key="3">
    <source>
        <dbReference type="ARBA" id="ARBA00022448"/>
    </source>
</evidence>
<dbReference type="Proteomes" id="UP001378960">
    <property type="component" value="Unassembled WGS sequence"/>
</dbReference>
<keyword evidence="13" id="KW-1185">Reference proteome</keyword>
<keyword evidence="8" id="KW-0576">Peroxisome</keyword>
<evidence type="ECO:0000256" key="4">
    <source>
        <dbReference type="ARBA" id="ARBA00022692"/>
    </source>
</evidence>
<evidence type="ECO:0000256" key="5">
    <source>
        <dbReference type="ARBA" id="ARBA00022737"/>
    </source>
</evidence>
<evidence type="ECO:0000256" key="6">
    <source>
        <dbReference type="ARBA" id="ARBA00022989"/>
    </source>
</evidence>
<evidence type="ECO:0000256" key="7">
    <source>
        <dbReference type="ARBA" id="ARBA00023136"/>
    </source>
</evidence>
<dbReference type="Gene3D" id="1.50.40.10">
    <property type="entry name" value="Mitochondrial carrier domain"/>
    <property type="match status" value="1"/>
</dbReference>
<keyword evidence="7 9" id="KW-0472">Membrane</keyword>
<gene>
    <name evidence="12" type="ORF">DAPK24_040990</name>
</gene>
<dbReference type="GO" id="GO:0005347">
    <property type="term" value="F:ATP transmembrane transporter activity"/>
    <property type="evidence" value="ECO:0007669"/>
    <property type="project" value="TreeGrafter"/>
</dbReference>
<evidence type="ECO:0000256" key="2">
    <source>
        <dbReference type="ARBA" id="ARBA00006375"/>
    </source>
</evidence>
<keyword evidence="6 11" id="KW-1133">Transmembrane helix</keyword>
<reference evidence="12 13" key="1">
    <citation type="journal article" date="2023" name="Elife">
        <title>Identification of key yeast species and microbe-microbe interactions impacting larval growth of Drosophila in the wild.</title>
        <authorList>
            <person name="Mure A."/>
            <person name="Sugiura Y."/>
            <person name="Maeda R."/>
            <person name="Honda K."/>
            <person name="Sakurai N."/>
            <person name="Takahashi Y."/>
            <person name="Watada M."/>
            <person name="Katoh T."/>
            <person name="Gotoh A."/>
            <person name="Gotoh Y."/>
            <person name="Taniguchi I."/>
            <person name="Nakamura K."/>
            <person name="Hayashi T."/>
            <person name="Katayama T."/>
            <person name="Uemura T."/>
            <person name="Hattori Y."/>
        </authorList>
    </citation>
    <scope>NUCLEOTIDE SEQUENCE [LARGE SCALE GENOMIC DNA]</scope>
    <source>
        <strain evidence="12 13">PK-24</strain>
    </source>
</reference>
<dbReference type="GO" id="GO:0051724">
    <property type="term" value="F:NAD transmembrane transporter activity"/>
    <property type="evidence" value="ECO:0007669"/>
    <property type="project" value="TreeGrafter"/>
</dbReference>
<feature type="transmembrane region" description="Helical" evidence="11">
    <location>
        <begin position="202"/>
        <end position="222"/>
    </location>
</feature>
<dbReference type="GO" id="GO:0044610">
    <property type="term" value="F:FMN transmembrane transporter activity"/>
    <property type="evidence" value="ECO:0007669"/>
    <property type="project" value="TreeGrafter"/>
</dbReference>
<feature type="repeat" description="Solcar" evidence="9">
    <location>
        <begin position="146"/>
        <end position="229"/>
    </location>
</feature>
<sequence>MTDKSIIHAISGGLSGLVSMALTYPLVTLSTNAQTKNIENNNNNEEIKKLTNDSKLSLRTLQHEISQEFGNYKETTNDSIIKIKLIKLQIILKKLLLRFKFILSYCKKYYSGLESALVGIVAVNFVYYYIYNIIGNYLKRGSKNSLNISNSLITGLSAGIVSRVITNPIWVANTRMTVNKDSSSSTLKVIHNIYQNEGINGLFSGLGPALILVTSPMIQFTIYEQLKNLLIKFKRVKGLSTISSIDALLLGSFGKLIAILITYPYYTIRARMHMKKIEDNNDNSFKLFYKIIKNEGINSLYKGIESKLLQSVLSAGLIFYFKEEMMSFVELLINQINNKNINININIKKITSKSKNMFNK</sequence>
<dbReference type="InterPro" id="IPR052217">
    <property type="entry name" value="Mito/Peroxisomal_Carrier"/>
</dbReference>
<feature type="transmembrane region" description="Helical" evidence="11">
    <location>
        <begin position="109"/>
        <end position="131"/>
    </location>
</feature>
<dbReference type="GO" id="GO:0015217">
    <property type="term" value="F:ADP transmembrane transporter activity"/>
    <property type="evidence" value="ECO:0007669"/>
    <property type="project" value="TreeGrafter"/>
</dbReference>
<keyword evidence="3 10" id="KW-0813">Transport</keyword>
<feature type="repeat" description="Solcar" evidence="9">
    <location>
        <begin position="242"/>
        <end position="328"/>
    </location>
</feature>
<protein>
    <submittedName>
        <fullName evidence="12">Ant1 protein</fullName>
    </submittedName>
</protein>
<dbReference type="GO" id="GO:0015228">
    <property type="term" value="F:coenzyme A transmembrane transporter activity"/>
    <property type="evidence" value="ECO:0007669"/>
    <property type="project" value="TreeGrafter"/>
</dbReference>
<comment type="caution">
    <text evidence="12">The sequence shown here is derived from an EMBL/GenBank/DDBJ whole genome shotgun (WGS) entry which is preliminary data.</text>
</comment>
<comment type="subcellular location">
    <subcellularLocation>
        <location evidence="1">Peroxisome membrane</location>
        <topology evidence="1">Multi-pass membrane protein</topology>
    </subcellularLocation>
</comment>
<comment type="similarity">
    <text evidence="2 10">Belongs to the mitochondrial carrier (TC 2.A.29) family.</text>
</comment>
<evidence type="ECO:0000256" key="10">
    <source>
        <dbReference type="RuleBase" id="RU000488"/>
    </source>
</evidence>
<dbReference type="SUPFAM" id="SSF103506">
    <property type="entry name" value="Mitochondrial carrier"/>
    <property type="match status" value="1"/>
</dbReference>
<accession>A0AAV5RA55</accession>
<keyword evidence="5" id="KW-0677">Repeat</keyword>
<dbReference type="PANTHER" id="PTHR45939:SF5">
    <property type="entry name" value="PEROXISOMAL MEMBRANE PROTEIN PMP34"/>
    <property type="match status" value="1"/>
</dbReference>